<accession>A0ABS5B408</accession>
<evidence type="ECO:0000313" key="2">
    <source>
        <dbReference type="Proteomes" id="UP001519296"/>
    </source>
</evidence>
<evidence type="ECO:0000313" key="1">
    <source>
        <dbReference type="EMBL" id="MBP2623208.1"/>
    </source>
</evidence>
<dbReference type="RefSeq" id="WP_209627688.1">
    <property type="nucleotide sequence ID" value="NZ_PRDG01000002.1"/>
</dbReference>
<dbReference type="InterPro" id="IPR016992">
    <property type="entry name" value="UCP032209"/>
</dbReference>
<dbReference type="PIRSF" id="PIRSF032209">
    <property type="entry name" value="UCP032209"/>
    <property type="match status" value="1"/>
</dbReference>
<gene>
    <name evidence="1" type="ORF">C4K46_04560</name>
</gene>
<sequence>MEKGAILSEDRKYRYVLWREWDASLPKLMFVGLNPSTADENEDDPTIKKCIAFAEKWGYGGFYMTNLFAYRSTDPAQLRSVENPVGDENDDYIKKYADLSDKVVACWGNDGTYLGRSEQVKNSLKTLFCLKVNQSGQPCHPLYLKADISLKPYK</sequence>
<comment type="caution">
    <text evidence="1">The sequence shown here is derived from an EMBL/GenBank/DDBJ whole genome shotgun (WGS) entry which is preliminary data.</text>
</comment>
<dbReference type="Proteomes" id="UP001519296">
    <property type="component" value="Unassembled WGS sequence"/>
</dbReference>
<protein>
    <recommendedName>
        <fullName evidence="3">DUF1643 domain-containing protein</fullName>
    </recommendedName>
</protein>
<dbReference type="EMBL" id="PRDG01000002">
    <property type="protein sequence ID" value="MBP2623208.1"/>
    <property type="molecule type" value="Genomic_DNA"/>
</dbReference>
<keyword evidence="2" id="KW-1185">Reference proteome</keyword>
<evidence type="ECO:0008006" key="3">
    <source>
        <dbReference type="Google" id="ProtNLM"/>
    </source>
</evidence>
<dbReference type="InterPro" id="IPR012441">
    <property type="entry name" value="DUF1643"/>
</dbReference>
<name>A0ABS5B408_9STRE</name>
<reference evidence="1 2" key="1">
    <citation type="submission" date="2018-02" db="EMBL/GenBank/DDBJ databases">
        <title>Draft genome sequence of Streptococcus oricebi CCUG 70868T type strain.</title>
        <authorList>
            <person name="Mendez V."/>
            <person name="Salva-Serra F."/>
            <person name="Jaen-Luchoro D."/>
            <person name="Gonzales-Siles L."/>
            <person name="Karlsson R."/>
            <person name="Engstrom-Jakobsson H."/>
            <person name="Busquets A."/>
            <person name="Gomila M."/>
            <person name="Pineiro-Iglesias B."/>
            <person name="Bennasar-Figueras A."/>
            <person name="Seeger M."/>
            <person name="Moore E."/>
        </authorList>
    </citation>
    <scope>NUCLEOTIDE SEQUENCE [LARGE SCALE GENOMIC DNA]</scope>
    <source>
        <strain evidence="1 2">CCUG 70868</strain>
    </source>
</reference>
<organism evidence="1 2">
    <name type="scientific">Streptococcus oricebi</name>
    <dbReference type="NCBI Taxonomy" id="1547447"/>
    <lineage>
        <taxon>Bacteria</taxon>
        <taxon>Bacillati</taxon>
        <taxon>Bacillota</taxon>
        <taxon>Bacilli</taxon>
        <taxon>Lactobacillales</taxon>
        <taxon>Streptococcaceae</taxon>
        <taxon>Streptococcus</taxon>
    </lineage>
</organism>
<proteinExistence type="predicted"/>
<dbReference type="Pfam" id="PF07799">
    <property type="entry name" value="DUF1643"/>
    <property type="match status" value="1"/>
</dbReference>